<feature type="transmembrane region" description="Helical" evidence="2">
    <location>
        <begin position="77"/>
        <end position="100"/>
    </location>
</feature>
<feature type="transmembrane region" description="Helical" evidence="2">
    <location>
        <begin position="224"/>
        <end position="243"/>
    </location>
</feature>
<keyword evidence="2" id="KW-0812">Transmembrane</keyword>
<feature type="compositionally biased region" description="Low complexity" evidence="1">
    <location>
        <begin position="1"/>
        <end position="10"/>
    </location>
</feature>
<sequence>MTKGTTITTTSMDSSKLMGPETPSTRSFVPLLVEEPPLEKSFNVRFKFAKFRQNLWDKREWQKASSAALRDVRATHWVATFACLLALGWIAALIFLLYYLGVASLRGESGACQPDGSFDVFMSDYTLWSASGFFQITFAWGRFSFADAKAIDVAWDVVFGRGGQALLAWISWRAFADYTTVSMQVRPVTYDTFQAIFLQDQPGIYSTFYLIRDFAHSRGLQSRVMMVVMVFVAIFILLFPTLGSAMTGYSANNDAYVKGYEGTLIPFEEFNVAGYVIHDAWRVNMSGDLLLTYPRIQYPTTESVYFTTSVNSGCIENDPDRSGYWMNSETTTPIGEGCSMHRNVSDYVRNYGFYGLEDKESIWMGQMLPAPVLNISASWLPQSEAVYGWNWTDPRTGLQPFNDVSRAAYAAANETYSFDYLKANGSCQPMSDPEFSADSVRESYEWGFSYLQLYILIVLLLVWAFCIAYMWLKARLTMRMRQRYDVPRGYKGVVELSNTIRKELQESNPDDLSHDQLYEEVKKRLGGGRIELDKADSSETYDLLRGVWAYCKDERWWVIAILGMIGPCAALSWIGDSFGWWMLVPIISTTLAMLVGRSNGSRFVLIIAGSSLGTIVFLGVWYGS</sequence>
<organism evidence="3 4">
    <name type="scientific">Colletotrichum tofieldiae</name>
    <dbReference type="NCBI Taxonomy" id="708197"/>
    <lineage>
        <taxon>Eukaryota</taxon>
        <taxon>Fungi</taxon>
        <taxon>Dikarya</taxon>
        <taxon>Ascomycota</taxon>
        <taxon>Pezizomycotina</taxon>
        <taxon>Sordariomycetes</taxon>
        <taxon>Hypocreomycetidae</taxon>
        <taxon>Glomerellales</taxon>
        <taxon>Glomerellaceae</taxon>
        <taxon>Colletotrichum</taxon>
        <taxon>Colletotrichum spaethianum species complex</taxon>
    </lineage>
</organism>
<accession>A0A161WLK3</accession>
<dbReference type="STRING" id="708197.A0A161WLK3"/>
<evidence type="ECO:0000256" key="2">
    <source>
        <dbReference type="SAM" id="Phobius"/>
    </source>
</evidence>
<proteinExistence type="predicted"/>
<evidence type="ECO:0000313" key="4">
    <source>
        <dbReference type="Proteomes" id="UP000076552"/>
    </source>
</evidence>
<keyword evidence="4" id="KW-1185">Reference proteome</keyword>
<evidence type="ECO:0000256" key="1">
    <source>
        <dbReference type="SAM" id="MobiDB-lite"/>
    </source>
</evidence>
<comment type="caution">
    <text evidence="3">The sequence shown here is derived from an EMBL/GenBank/DDBJ whole genome shotgun (WGS) entry which is preliminary data.</text>
</comment>
<protein>
    <submittedName>
        <fullName evidence="3">Uncharacterized protein</fullName>
    </submittedName>
</protein>
<evidence type="ECO:0000313" key="3">
    <source>
        <dbReference type="EMBL" id="KZL71976.1"/>
    </source>
</evidence>
<dbReference type="EMBL" id="LFIV01000064">
    <property type="protein sequence ID" value="KZL71976.1"/>
    <property type="molecule type" value="Genomic_DNA"/>
</dbReference>
<feature type="transmembrane region" description="Helical" evidence="2">
    <location>
        <begin position="580"/>
        <end position="596"/>
    </location>
</feature>
<keyword evidence="2" id="KW-0472">Membrane</keyword>
<name>A0A161WLK3_9PEZI</name>
<gene>
    <name evidence="3" type="ORF">CT0861_10844</name>
</gene>
<feature type="transmembrane region" description="Helical" evidence="2">
    <location>
        <begin position="603"/>
        <end position="622"/>
    </location>
</feature>
<feature type="transmembrane region" description="Helical" evidence="2">
    <location>
        <begin position="451"/>
        <end position="472"/>
    </location>
</feature>
<keyword evidence="2" id="KW-1133">Transmembrane helix</keyword>
<dbReference type="AlphaFoldDB" id="A0A161WLK3"/>
<feature type="region of interest" description="Disordered" evidence="1">
    <location>
        <begin position="1"/>
        <end position="22"/>
    </location>
</feature>
<dbReference type="Proteomes" id="UP000076552">
    <property type="component" value="Unassembled WGS sequence"/>
</dbReference>
<reference evidence="3 4" key="1">
    <citation type="submission" date="2015-06" db="EMBL/GenBank/DDBJ databases">
        <title>Survival trade-offs in plant roots during colonization by closely related pathogenic and mutualistic fungi.</title>
        <authorList>
            <person name="Hacquard S."/>
            <person name="Kracher B."/>
            <person name="Hiruma K."/>
            <person name="Weinman A."/>
            <person name="Muench P."/>
            <person name="Garrido Oter R."/>
            <person name="Ver Loren van Themaat E."/>
            <person name="Dallerey J.-F."/>
            <person name="Damm U."/>
            <person name="Henrissat B."/>
            <person name="Lespinet O."/>
            <person name="Thon M."/>
            <person name="Kemen E."/>
            <person name="McHardy A.C."/>
            <person name="Schulze-Lefert P."/>
            <person name="O'Connell R.J."/>
        </authorList>
    </citation>
    <scope>NUCLEOTIDE SEQUENCE [LARGE SCALE GENOMIC DNA]</scope>
    <source>
        <strain evidence="3 4">0861</strain>
    </source>
</reference>
<feature type="transmembrane region" description="Helical" evidence="2">
    <location>
        <begin position="556"/>
        <end position="574"/>
    </location>
</feature>